<organism evidence="1 2">
    <name type="scientific">Bacillus paralicheniformis</name>
    <dbReference type="NCBI Taxonomy" id="1648923"/>
    <lineage>
        <taxon>Bacteria</taxon>
        <taxon>Bacillati</taxon>
        <taxon>Bacillota</taxon>
        <taxon>Bacilli</taxon>
        <taxon>Bacillales</taxon>
        <taxon>Bacillaceae</taxon>
        <taxon>Bacillus</taxon>
    </lineage>
</organism>
<sequence>MLEIKKSENNDIDNLFICLTIKQKDEWRGFLKQKHRILTE</sequence>
<evidence type="ECO:0000313" key="2">
    <source>
        <dbReference type="Proteomes" id="UP000185604"/>
    </source>
</evidence>
<dbReference type="AlphaFoldDB" id="A0A7Z0WYH4"/>
<gene>
    <name evidence="1" type="ORF">B4121_2148</name>
</gene>
<dbReference type="EMBL" id="LKPO01000013">
    <property type="protein sequence ID" value="OLF93778.1"/>
    <property type="molecule type" value="Genomic_DNA"/>
</dbReference>
<proteinExistence type="predicted"/>
<dbReference type="Proteomes" id="UP000185604">
    <property type="component" value="Unassembled WGS sequence"/>
</dbReference>
<name>A0A7Z0WYH4_9BACI</name>
<reference evidence="1 2" key="1">
    <citation type="journal article" date="2016" name="Front. Microbiol.">
        <title>High-Level Heat Resistance of Spores of Bacillus amyloliquefaciens and Bacillus licheniformis Results from the Presence of a spoVA Operon in a Tn1546 Transposon.</title>
        <authorList>
            <person name="Berendsen E.M."/>
            <person name="Koning R.A."/>
            <person name="Boekhorst J."/>
            <person name="de Jong A."/>
            <person name="Kuipers O.P."/>
            <person name="Wells-Bennik M.H."/>
        </authorList>
    </citation>
    <scope>NUCLEOTIDE SEQUENCE [LARGE SCALE GENOMIC DNA]</scope>
    <source>
        <strain evidence="1 2">B4121</strain>
    </source>
</reference>
<accession>A0A7Z0WYH4</accession>
<comment type="caution">
    <text evidence="1">The sequence shown here is derived from an EMBL/GenBank/DDBJ whole genome shotgun (WGS) entry which is preliminary data.</text>
</comment>
<protein>
    <submittedName>
        <fullName evidence="1">Uncharacterized protein</fullName>
    </submittedName>
</protein>
<evidence type="ECO:0000313" key="1">
    <source>
        <dbReference type="EMBL" id="OLF93778.1"/>
    </source>
</evidence>